<keyword evidence="2" id="KW-1185">Reference proteome</keyword>
<dbReference type="InterPro" id="IPR008886">
    <property type="entry name" value="UPF0227/Esterase_YqiA"/>
</dbReference>
<dbReference type="EMBL" id="JAUZVY010000001">
    <property type="protein sequence ID" value="MDP4527723.1"/>
    <property type="molecule type" value="Genomic_DNA"/>
</dbReference>
<comment type="caution">
    <text evidence="1">The sequence shown here is derived from an EMBL/GenBank/DDBJ whole genome shotgun (WGS) entry which is preliminary data.</text>
</comment>
<dbReference type="GO" id="GO:0016787">
    <property type="term" value="F:hydrolase activity"/>
    <property type="evidence" value="ECO:0007669"/>
    <property type="project" value="UniProtKB-KW"/>
</dbReference>
<dbReference type="PANTHER" id="PTHR35602:SF3">
    <property type="entry name" value="ESTERASE YQIA"/>
    <property type="match status" value="1"/>
</dbReference>
<dbReference type="SUPFAM" id="SSF53474">
    <property type="entry name" value="alpha/beta-Hydrolases"/>
    <property type="match status" value="1"/>
</dbReference>
<keyword evidence="1" id="KW-0378">Hydrolase</keyword>
<gene>
    <name evidence="1" type="ORF">Q3O59_01595</name>
</gene>
<evidence type="ECO:0000313" key="1">
    <source>
        <dbReference type="EMBL" id="MDP4527723.1"/>
    </source>
</evidence>
<name>A0ABT9GL79_9GAMM</name>
<dbReference type="Gene3D" id="3.40.50.1820">
    <property type="entry name" value="alpha/beta hydrolase"/>
    <property type="match status" value="1"/>
</dbReference>
<dbReference type="Pfam" id="PF05728">
    <property type="entry name" value="UPF0227"/>
    <property type="match status" value="1"/>
</dbReference>
<evidence type="ECO:0000313" key="2">
    <source>
        <dbReference type="Proteomes" id="UP001236258"/>
    </source>
</evidence>
<accession>A0ABT9GL79</accession>
<proteinExistence type="predicted"/>
<dbReference type="InterPro" id="IPR029058">
    <property type="entry name" value="AB_hydrolase_fold"/>
</dbReference>
<organism evidence="1 2">
    <name type="scientific">Alkalimonas delamerensis</name>
    <dbReference type="NCBI Taxonomy" id="265981"/>
    <lineage>
        <taxon>Bacteria</taxon>
        <taxon>Pseudomonadati</taxon>
        <taxon>Pseudomonadota</taxon>
        <taxon>Gammaproteobacteria</taxon>
        <taxon>Alkalimonas</taxon>
    </lineage>
</organism>
<protein>
    <submittedName>
        <fullName evidence="1">YqiA/YcfP family alpha/beta fold hydrolase</fullName>
    </submittedName>
</protein>
<dbReference type="PANTHER" id="PTHR35602">
    <property type="entry name" value="ESTERASE YQIA-RELATED"/>
    <property type="match status" value="1"/>
</dbReference>
<reference evidence="1 2" key="1">
    <citation type="submission" date="2023-08" db="EMBL/GenBank/DDBJ databases">
        <authorList>
            <person name="Joshi A."/>
            <person name="Thite S."/>
        </authorList>
    </citation>
    <scope>NUCLEOTIDE SEQUENCE [LARGE SCALE GENOMIC DNA]</scope>
    <source>
        <strain evidence="1 2">1E1</strain>
    </source>
</reference>
<dbReference type="Proteomes" id="UP001236258">
    <property type="component" value="Unassembled WGS sequence"/>
</dbReference>
<sequence length="201" mass="22719">MSLVLYLHGFASSSQSLKAQQTRAYFQQHHPEVELLVPDLPYTPTEAVAELTQLLAGRTLAAVIGSSLGGFLATWLAEQHGCRACLINPAVAPYRLLQQHLGRYFHPVRQQHYEVSADAVALLQQLEPARLAKPANYLVLLQRGDEVLDYRHAMQFYQQCQLDVQSGGDHSYQNYLQQLPTLVRFCLQADQTLDEQVMFRP</sequence>
<dbReference type="RefSeq" id="WP_305943938.1">
    <property type="nucleotide sequence ID" value="NZ_JAUZVY010000001.1"/>
</dbReference>